<dbReference type="Pfam" id="PF12833">
    <property type="entry name" value="HTH_18"/>
    <property type="match status" value="1"/>
</dbReference>
<evidence type="ECO:0000313" key="6">
    <source>
        <dbReference type="Proteomes" id="UP000243413"/>
    </source>
</evidence>
<evidence type="ECO:0000256" key="1">
    <source>
        <dbReference type="ARBA" id="ARBA00023015"/>
    </source>
</evidence>
<dbReference type="Proteomes" id="UP000243413">
    <property type="component" value="Chromosome I"/>
</dbReference>
<gene>
    <name evidence="5" type="ORF">SAMN05216271_1967</name>
</gene>
<dbReference type="InterPro" id="IPR018060">
    <property type="entry name" value="HTH_AraC"/>
</dbReference>
<dbReference type="GO" id="GO:0009893">
    <property type="term" value="P:positive regulation of metabolic process"/>
    <property type="evidence" value="ECO:0007669"/>
    <property type="project" value="UniProtKB-ARBA"/>
</dbReference>
<dbReference type="PROSITE" id="PS01124">
    <property type="entry name" value="HTH_ARAC_FAMILY_2"/>
    <property type="match status" value="1"/>
</dbReference>
<dbReference type="GO" id="GO:0003700">
    <property type="term" value="F:DNA-binding transcription factor activity"/>
    <property type="evidence" value="ECO:0007669"/>
    <property type="project" value="InterPro"/>
</dbReference>
<dbReference type="InterPro" id="IPR018062">
    <property type="entry name" value="HTH_AraC-typ_CS"/>
</dbReference>
<evidence type="ECO:0000313" key="5">
    <source>
        <dbReference type="EMBL" id="SDS45873.1"/>
    </source>
</evidence>
<keyword evidence="3" id="KW-0804">Transcription</keyword>
<dbReference type="GO" id="GO:0043565">
    <property type="term" value="F:sequence-specific DNA binding"/>
    <property type="evidence" value="ECO:0007669"/>
    <property type="project" value="InterPro"/>
</dbReference>
<sequence length="322" mass="35124">MGAKQELVRSGDLSRRIGAPVRVSESGAAHDSLFKGRLSWQRLRSGLSLHCSDCIELHDFSTQVEVAPRLSFVLFMAGHSAVCYDDRSLSIAASPKRPEGIAVALTEPATFTRQAQRGTHIRKLSVCLTPEWFESGGFDSHDSLRALVDPQSQHLAMRRWVPTARLLALVELTLNQATENSLLQHLQQESRALELAHGVIAQLTGQAASPPKTQRPHEQKLVQRALELLHSGEADGWSLEQIAAAAGASASTLQRQFQAARGVSVFAYQRQHKLQLARTALLGGGVSIVEAAWLAGYSSAANFATAFRRQFGVSPQAVQKYF</sequence>
<dbReference type="Gene3D" id="1.10.10.60">
    <property type="entry name" value="Homeodomain-like"/>
    <property type="match status" value="2"/>
</dbReference>
<accession>A0A1H1SDC9</accession>
<evidence type="ECO:0000259" key="4">
    <source>
        <dbReference type="PROSITE" id="PS01124"/>
    </source>
</evidence>
<reference evidence="6" key="1">
    <citation type="submission" date="2016-10" db="EMBL/GenBank/DDBJ databases">
        <authorList>
            <person name="Varghese N."/>
            <person name="Submissions S."/>
        </authorList>
    </citation>
    <scope>NUCLEOTIDE SEQUENCE [LARGE SCALE GENOMIC DNA]</scope>
    <source>
        <strain evidence="6">JCM 14963</strain>
    </source>
</reference>
<dbReference type="RefSeq" id="WP_092286145.1">
    <property type="nucleotide sequence ID" value="NZ_LT629763.1"/>
</dbReference>
<dbReference type="STRING" id="472181.SAMN05216271_1967"/>
<evidence type="ECO:0000256" key="3">
    <source>
        <dbReference type="ARBA" id="ARBA00023163"/>
    </source>
</evidence>
<dbReference type="AlphaFoldDB" id="A0A1H1SDC9"/>
<keyword evidence="1" id="KW-0805">Transcription regulation</keyword>
<name>A0A1H1SDC9_9GAMM</name>
<proteinExistence type="predicted"/>
<keyword evidence="2 5" id="KW-0238">DNA-binding</keyword>
<dbReference type="EMBL" id="LT629763">
    <property type="protein sequence ID" value="SDS45873.1"/>
    <property type="molecule type" value="Genomic_DNA"/>
</dbReference>
<dbReference type="OrthoDB" id="6670788at2"/>
<dbReference type="InterPro" id="IPR053142">
    <property type="entry name" value="PchR_regulatory_protein"/>
</dbReference>
<evidence type="ECO:0000256" key="2">
    <source>
        <dbReference type="ARBA" id="ARBA00023125"/>
    </source>
</evidence>
<dbReference type="SMART" id="SM00342">
    <property type="entry name" value="HTH_ARAC"/>
    <property type="match status" value="1"/>
</dbReference>
<feature type="domain" description="HTH araC/xylS-type" evidence="4">
    <location>
        <begin position="223"/>
        <end position="321"/>
    </location>
</feature>
<organism evidence="5 6">
    <name type="scientific">Halopseudomonas sabulinigri</name>
    <dbReference type="NCBI Taxonomy" id="472181"/>
    <lineage>
        <taxon>Bacteria</taxon>
        <taxon>Pseudomonadati</taxon>
        <taxon>Pseudomonadota</taxon>
        <taxon>Gammaproteobacteria</taxon>
        <taxon>Pseudomonadales</taxon>
        <taxon>Pseudomonadaceae</taxon>
        <taxon>Halopseudomonas</taxon>
    </lineage>
</organism>
<dbReference type="PANTHER" id="PTHR47893">
    <property type="entry name" value="REGULATORY PROTEIN PCHR"/>
    <property type="match status" value="1"/>
</dbReference>
<dbReference type="SUPFAM" id="SSF46689">
    <property type="entry name" value="Homeodomain-like"/>
    <property type="match status" value="2"/>
</dbReference>
<dbReference type="PROSITE" id="PS00041">
    <property type="entry name" value="HTH_ARAC_FAMILY_1"/>
    <property type="match status" value="1"/>
</dbReference>
<dbReference type="InterPro" id="IPR009057">
    <property type="entry name" value="Homeodomain-like_sf"/>
</dbReference>
<dbReference type="PANTHER" id="PTHR47893:SF1">
    <property type="entry name" value="REGULATORY PROTEIN PCHR"/>
    <property type="match status" value="1"/>
</dbReference>
<protein>
    <submittedName>
        <fullName evidence="5">AraC-type DNA-binding protein</fullName>
    </submittedName>
</protein>